<feature type="domain" description="Zn(2)-C6 fungal-type" evidence="2">
    <location>
        <begin position="15"/>
        <end position="46"/>
    </location>
</feature>
<evidence type="ECO:0000313" key="3">
    <source>
        <dbReference type="EMBL" id="KAG5177843.1"/>
    </source>
</evidence>
<evidence type="ECO:0000259" key="2">
    <source>
        <dbReference type="PROSITE" id="PS50048"/>
    </source>
</evidence>
<sequence>MSDVFVRSEDTVERACDNCYIHKRRCTGDGVPPCAACVQKGLDCSYSPSYDRAPARTVHLCDRTCASMTPHRTRRCLPPSALAPPPLPPPPPLQRAVRTSRPRRRRTLDADADDEAALPLKRPSTGGSSAHQPPPPRTRPPLPPGAGGWDAAAWGCGSDQLAAPLTHVPRLSPSSATGLLGLREHHFLAAFVSAYAATLIQYEAEFQPAIVEIMRAAGGGGGGGGSSGGSGRGDLPLADAAPPSAPQASLCSLWTAISVGAGAAAAQSALLLTKTSQLLLMLLRLLSLLPPLPLTSPPPPLPPPPPPPPLRRFGAMVQGASVYAPEVRGYLRCAERAAHAAHQREGPTLTTLHAFMMLTNVYVMLEDFNKLGVYLETTTDIAKSNPNPSPAHESETAGGAPHPSVSRAPFVYISPHARDRLGVYLETTTDIAKSIARAHARALARLHDRDELHATVSVPPPLQENTWFLLESSAADSQPGRGAALRLAPGLIARSGHNTHLEASLLNAVADCELYGSEGAHTLLSGRHLRG</sequence>
<dbReference type="Pfam" id="PF00172">
    <property type="entry name" value="Zn_clus"/>
    <property type="match status" value="1"/>
</dbReference>
<feature type="compositionally biased region" description="Pro residues" evidence="1">
    <location>
        <begin position="81"/>
        <end position="93"/>
    </location>
</feature>
<protein>
    <recommendedName>
        <fullName evidence="2">Zn(2)-C6 fungal-type domain-containing protein</fullName>
    </recommendedName>
</protein>
<evidence type="ECO:0000256" key="1">
    <source>
        <dbReference type="SAM" id="MobiDB-lite"/>
    </source>
</evidence>
<dbReference type="InterPro" id="IPR036864">
    <property type="entry name" value="Zn2-C6_fun-type_DNA-bd_sf"/>
</dbReference>
<dbReference type="GO" id="GO:0000981">
    <property type="term" value="F:DNA-binding transcription factor activity, RNA polymerase II-specific"/>
    <property type="evidence" value="ECO:0007669"/>
    <property type="project" value="InterPro"/>
</dbReference>
<dbReference type="SUPFAM" id="SSF57701">
    <property type="entry name" value="Zn2/Cys6 DNA-binding domain"/>
    <property type="match status" value="1"/>
</dbReference>
<keyword evidence="4" id="KW-1185">Reference proteome</keyword>
<comment type="caution">
    <text evidence="3">The sequence shown here is derived from an EMBL/GenBank/DDBJ whole genome shotgun (WGS) entry which is preliminary data.</text>
</comment>
<accession>A0A835YWD8</accession>
<evidence type="ECO:0000313" key="4">
    <source>
        <dbReference type="Proteomes" id="UP000664859"/>
    </source>
</evidence>
<proteinExistence type="predicted"/>
<feature type="region of interest" description="Disordered" evidence="1">
    <location>
        <begin position="383"/>
        <end position="403"/>
    </location>
</feature>
<feature type="compositionally biased region" description="Gly residues" evidence="1">
    <location>
        <begin position="219"/>
        <end position="232"/>
    </location>
</feature>
<name>A0A835YWD8_9STRA</name>
<feature type="region of interest" description="Disordered" evidence="1">
    <location>
        <begin position="70"/>
        <end position="150"/>
    </location>
</feature>
<dbReference type="PANTHER" id="PTHR23330">
    <property type="entry name" value="P300 TRANSCRIPTIONAL COFACTOR JMY-RELATED"/>
    <property type="match status" value="1"/>
</dbReference>
<reference evidence="3" key="1">
    <citation type="submission" date="2021-02" db="EMBL/GenBank/DDBJ databases">
        <title>First Annotated Genome of the Yellow-green Alga Tribonema minus.</title>
        <authorList>
            <person name="Mahan K.M."/>
        </authorList>
    </citation>
    <scope>NUCLEOTIDE SEQUENCE</scope>
    <source>
        <strain evidence="3">UTEX B ZZ1240</strain>
    </source>
</reference>
<dbReference type="CDD" id="cd00067">
    <property type="entry name" value="GAL4"/>
    <property type="match status" value="1"/>
</dbReference>
<gene>
    <name evidence="3" type="ORF">JKP88DRAFT_350564</name>
</gene>
<dbReference type="GO" id="GO:0008270">
    <property type="term" value="F:zinc ion binding"/>
    <property type="evidence" value="ECO:0007669"/>
    <property type="project" value="InterPro"/>
</dbReference>
<dbReference type="PANTHER" id="PTHR23330:SF9">
    <property type="entry name" value="PROLINE-RICH PROTEIN 11"/>
    <property type="match status" value="1"/>
</dbReference>
<dbReference type="Gene3D" id="4.10.240.10">
    <property type="entry name" value="Zn(2)-C6 fungal-type DNA-binding domain"/>
    <property type="match status" value="1"/>
</dbReference>
<dbReference type="Proteomes" id="UP000664859">
    <property type="component" value="Unassembled WGS sequence"/>
</dbReference>
<feature type="compositionally biased region" description="Pro residues" evidence="1">
    <location>
        <begin position="132"/>
        <end position="144"/>
    </location>
</feature>
<dbReference type="EMBL" id="JAFCMP010000521">
    <property type="protein sequence ID" value="KAG5177843.1"/>
    <property type="molecule type" value="Genomic_DNA"/>
</dbReference>
<organism evidence="3 4">
    <name type="scientific">Tribonema minus</name>
    <dbReference type="NCBI Taxonomy" id="303371"/>
    <lineage>
        <taxon>Eukaryota</taxon>
        <taxon>Sar</taxon>
        <taxon>Stramenopiles</taxon>
        <taxon>Ochrophyta</taxon>
        <taxon>PX clade</taxon>
        <taxon>Xanthophyceae</taxon>
        <taxon>Tribonematales</taxon>
        <taxon>Tribonemataceae</taxon>
        <taxon>Tribonema</taxon>
    </lineage>
</organism>
<dbReference type="InterPro" id="IPR001138">
    <property type="entry name" value="Zn2Cys6_DnaBD"/>
</dbReference>
<dbReference type="PROSITE" id="PS50048">
    <property type="entry name" value="ZN2_CY6_FUNGAL_2"/>
    <property type="match status" value="1"/>
</dbReference>
<dbReference type="OrthoDB" id="654211at2759"/>
<dbReference type="AlphaFoldDB" id="A0A835YWD8"/>
<dbReference type="SMART" id="SM00066">
    <property type="entry name" value="GAL4"/>
    <property type="match status" value="1"/>
</dbReference>
<feature type="region of interest" description="Disordered" evidence="1">
    <location>
        <begin position="219"/>
        <end position="241"/>
    </location>
</feature>